<protein>
    <submittedName>
        <fullName evidence="2">Uncharacterized protein</fullName>
    </submittedName>
</protein>
<reference evidence="2 3" key="1">
    <citation type="journal article" date="2007" name="Appl. Environ. Microbiol.">
        <title>Genome sequence of the cellulolytic gliding bacterium Cytophaga hutchinsonii.</title>
        <authorList>
            <person name="Xie G."/>
            <person name="Bruce D.C."/>
            <person name="Challacombe J.F."/>
            <person name="Chertkov O."/>
            <person name="Detter J.C."/>
            <person name="Gilna P."/>
            <person name="Han C.S."/>
            <person name="Lucas S."/>
            <person name="Misra M."/>
            <person name="Myers G.L."/>
            <person name="Richardson P."/>
            <person name="Tapia R."/>
            <person name="Thayer N."/>
            <person name="Thompson L.S."/>
            <person name="Brettin T.S."/>
            <person name="Henrissat B."/>
            <person name="Wilson D.B."/>
            <person name="McBride M.J."/>
        </authorList>
    </citation>
    <scope>NUCLEOTIDE SEQUENCE [LARGE SCALE GENOMIC DNA]</scope>
    <source>
        <strain evidence="3">ATCC 33406 / DSM 1761 / CIP 103989 / NBRC 15051 / NCIMB 9469 / D465</strain>
    </source>
</reference>
<dbReference type="Proteomes" id="UP000001822">
    <property type="component" value="Chromosome"/>
</dbReference>
<evidence type="ECO:0000313" key="3">
    <source>
        <dbReference type="Proteomes" id="UP000001822"/>
    </source>
</evidence>
<evidence type="ECO:0000256" key="1">
    <source>
        <dbReference type="SAM" id="MobiDB-lite"/>
    </source>
</evidence>
<feature type="compositionally biased region" description="Polar residues" evidence="1">
    <location>
        <begin position="109"/>
        <end position="134"/>
    </location>
</feature>
<keyword evidence="3" id="KW-1185">Reference proteome</keyword>
<name>A0A6N4SP54_CYTH3</name>
<dbReference type="AlphaFoldDB" id="A0A6N4SP54"/>
<accession>A0A6N4SP54</accession>
<dbReference type="KEGG" id="chu:CHU_0823"/>
<organism evidence="2 3">
    <name type="scientific">Cytophaga hutchinsonii (strain ATCC 33406 / DSM 1761 / CIP 103989 / NBRC 15051 / NCIMB 9469 / D465)</name>
    <dbReference type="NCBI Taxonomy" id="269798"/>
    <lineage>
        <taxon>Bacteria</taxon>
        <taxon>Pseudomonadati</taxon>
        <taxon>Bacteroidota</taxon>
        <taxon>Cytophagia</taxon>
        <taxon>Cytophagales</taxon>
        <taxon>Cytophagaceae</taxon>
        <taxon>Cytophaga</taxon>
    </lineage>
</organism>
<feature type="compositionally biased region" description="Polar residues" evidence="1">
    <location>
        <begin position="89"/>
        <end position="100"/>
    </location>
</feature>
<sequence length="352" mass="38116">MTGEELAAFEQRLQTDSSLAEEVSFVQLTNEVVVGATFDALRNQMSNDIADIDASKNTRTWGLTGLILGIVSIGVVGMYTLSTEEDTTSVTAPALQTPSVIKNKPAEQSAASEKITQPATTEKTNQLHTQTDVRTASPDEKISLQTPLEKSTTDHTFTQIPVIKPAETIAHTPVSKTTDAVNPCDQITLKAVITSSPSCDDASNGSITIPINQISGGTKPYKISFNKSTDAGTKEHYAYLPAGTYNINITDANGCTKNFSSEVTEKNCRKTSYVFAPDKGQVCTITAKEDESYVLTILNMAGKQVYKTNTMEGSFEWQGLSQQGEYLTAGLYIYILEYTSGEKENGQITIVR</sequence>
<dbReference type="Pfam" id="PF13585">
    <property type="entry name" value="CHU_C"/>
    <property type="match status" value="1"/>
</dbReference>
<proteinExistence type="predicted"/>
<evidence type="ECO:0000313" key="2">
    <source>
        <dbReference type="EMBL" id="ABG58109.1"/>
    </source>
</evidence>
<feature type="region of interest" description="Disordered" evidence="1">
    <location>
        <begin position="89"/>
        <end position="138"/>
    </location>
</feature>
<dbReference type="EMBL" id="CP000383">
    <property type="protein sequence ID" value="ABG58109.1"/>
    <property type="molecule type" value="Genomic_DNA"/>
</dbReference>
<gene>
    <name evidence="2" type="ordered locus">CHU_0823</name>
</gene>